<dbReference type="Proteomes" id="UP000799428">
    <property type="component" value="Unassembled WGS sequence"/>
</dbReference>
<dbReference type="AlphaFoldDB" id="A0A6G1KJ59"/>
<evidence type="ECO:0000313" key="2">
    <source>
        <dbReference type="Proteomes" id="UP000799428"/>
    </source>
</evidence>
<name>A0A6G1KJ59_9PLEO</name>
<dbReference type="EMBL" id="MU005765">
    <property type="protein sequence ID" value="KAF2712879.1"/>
    <property type="molecule type" value="Genomic_DNA"/>
</dbReference>
<sequence length="229" mass="25846">MTWKSVTGTIGSFKETMMDGLRNGVNQAFQGTDVPEMHNKMIDLIPLVSAPSMRQLGKAVDNLGDAFRDIDVVCPLRKRETEEYHLASNMQGAKWTYARLMGEKARMALVQQRICGTADIIPGRGILDWTECLNKALVILHEKEEDNYKFSKMLDMAPVWVPDRARDTWRLVIDTGIVDVEPVGDDFEESKIELDVDFELMGRSGWASVRDVTRGSTAVVDGEWEMVDM</sequence>
<gene>
    <name evidence="1" type="ORF">K504DRAFT_370065</name>
</gene>
<organism evidence="1 2">
    <name type="scientific">Pleomassaria siparia CBS 279.74</name>
    <dbReference type="NCBI Taxonomy" id="1314801"/>
    <lineage>
        <taxon>Eukaryota</taxon>
        <taxon>Fungi</taxon>
        <taxon>Dikarya</taxon>
        <taxon>Ascomycota</taxon>
        <taxon>Pezizomycotina</taxon>
        <taxon>Dothideomycetes</taxon>
        <taxon>Pleosporomycetidae</taxon>
        <taxon>Pleosporales</taxon>
        <taxon>Pleomassariaceae</taxon>
        <taxon>Pleomassaria</taxon>
    </lineage>
</organism>
<protein>
    <submittedName>
        <fullName evidence="1">Uncharacterized protein</fullName>
    </submittedName>
</protein>
<reference evidence="1" key="1">
    <citation type="journal article" date="2020" name="Stud. Mycol.">
        <title>101 Dothideomycetes genomes: a test case for predicting lifestyles and emergence of pathogens.</title>
        <authorList>
            <person name="Haridas S."/>
            <person name="Albert R."/>
            <person name="Binder M."/>
            <person name="Bloem J."/>
            <person name="Labutti K."/>
            <person name="Salamov A."/>
            <person name="Andreopoulos B."/>
            <person name="Baker S."/>
            <person name="Barry K."/>
            <person name="Bills G."/>
            <person name="Bluhm B."/>
            <person name="Cannon C."/>
            <person name="Castanera R."/>
            <person name="Culley D."/>
            <person name="Daum C."/>
            <person name="Ezra D."/>
            <person name="Gonzalez J."/>
            <person name="Henrissat B."/>
            <person name="Kuo A."/>
            <person name="Liang C."/>
            <person name="Lipzen A."/>
            <person name="Lutzoni F."/>
            <person name="Magnuson J."/>
            <person name="Mondo S."/>
            <person name="Nolan M."/>
            <person name="Ohm R."/>
            <person name="Pangilinan J."/>
            <person name="Park H.-J."/>
            <person name="Ramirez L."/>
            <person name="Alfaro M."/>
            <person name="Sun H."/>
            <person name="Tritt A."/>
            <person name="Yoshinaga Y."/>
            <person name="Zwiers L.-H."/>
            <person name="Turgeon B."/>
            <person name="Goodwin S."/>
            <person name="Spatafora J."/>
            <person name="Crous P."/>
            <person name="Grigoriev I."/>
        </authorList>
    </citation>
    <scope>NUCLEOTIDE SEQUENCE</scope>
    <source>
        <strain evidence="1">CBS 279.74</strain>
    </source>
</reference>
<dbReference type="OrthoDB" id="3790813at2759"/>
<accession>A0A6G1KJ59</accession>
<proteinExistence type="predicted"/>
<keyword evidence="2" id="KW-1185">Reference proteome</keyword>
<evidence type="ECO:0000313" key="1">
    <source>
        <dbReference type="EMBL" id="KAF2712879.1"/>
    </source>
</evidence>